<proteinExistence type="predicted"/>
<comment type="caution">
    <text evidence="1">The sequence shown here is derived from an EMBL/GenBank/DDBJ whole genome shotgun (WGS) entry which is preliminary data.</text>
</comment>
<dbReference type="Pfam" id="PF05013">
    <property type="entry name" value="FGase"/>
    <property type="match status" value="1"/>
</dbReference>
<dbReference type="EMBL" id="MIJE01000033">
    <property type="protein sequence ID" value="OEF96037.1"/>
    <property type="molecule type" value="Genomic_DNA"/>
</dbReference>
<dbReference type="Proteomes" id="UP000094296">
    <property type="component" value="Unassembled WGS sequence"/>
</dbReference>
<organism evidence="1 2">
    <name type="scientific">Desulfuribacillus alkaliarsenatis</name>
    <dbReference type="NCBI Taxonomy" id="766136"/>
    <lineage>
        <taxon>Bacteria</taxon>
        <taxon>Bacillati</taxon>
        <taxon>Bacillota</taxon>
        <taxon>Desulfuribacillia</taxon>
        <taxon>Desulfuribacillales</taxon>
        <taxon>Desulfuribacillaceae</taxon>
        <taxon>Desulfuribacillus</taxon>
    </lineage>
</organism>
<gene>
    <name evidence="1" type="ORF">BHF68_09835</name>
</gene>
<dbReference type="SUPFAM" id="SSF53187">
    <property type="entry name" value="Zn-dependent exopeptidases"/>
    <property type="match status" value="1"/>
</dbReference>
<name>A0A1E5FZN2_9FIRM</name>
<dbReference type="Gene3D" id="3.40.630.40">
    <property type="entry name" value="Zn-dependent exopeptidases"/>
    <property type="match status" value="1"/>
</dbReference>
<accession>A0A1E5FZN2</accession>
<dbReference type="RefSeq" id="WP_069643957.1">
    <property type="nucleotide sequence ID" value="NZ_MIJE01000033.1"/>
</dbReference>
<evidence type="ECO:0008006" key="3">
    <source>
        <dbReference type="Google" id="ProtNLM"/>
    </source>
</evidence>
<reference evidence="1 2" key="1">
    <citation type="submission" date="2016-09" db="EMBL/GenBank/DDBJ databases">
        <title>Draft genome sequence for the type strain of Desulfuribacillus alkaliarsenatis AHT28, an obligately anaerobic, sulfidogenic bacterium isolated from Russian soda lake sediments.</title>
        <authorList>
            <person name="Abin C.A."/>
            <person name="Hollibaugh J.T."/>
        </authorList>
    </citation>
    <scope>NUCLEOTIDE SEQUENCE [LARGE SCALE GENOMIC DNA]</scope>
    <source>
        <strain evidence="1 2">AHT28</strain>
    </source>
</reference>
<protein>
    <recommendedName>
        <fullName evidence="3">N-formylglutamate amidohydrolase</fullName>
    </recommendedName>
</protein>
<dbReference type="STRING" id="766136.BHF68_09835"/>
<evidence type="ECO:0000313" key="2">
    <source>
        <dbReference type="Proteomes" id="UP000094296"/>
    </source>
</evidence>
<dbReference type="AlphaFoldDB" id="A0A1E5FZN2"/>
<dbReference type="InterPro" id="IPR007709">
    <property type="entry name" value="N-FG_amidohydro"/>
</dbReference>
<sequence>MTKLPILLSIPHGGNKIPPELTHYNNLSFDDIYKDSDPHTIDIYGLQDFKGPLIINDIARCYIDVNRSMDDLPPLNHDGVLKTINLFGKPIYKDNWFPSASLRKLLLEKYYIPFHKQIEKSLDAEIEIALDCHSMLPNPPTFGGIKHNSTTTKRPSICLSNLGDLYGKPVNNSFTSCSVDLLNLLSSGFQKAFEHEDITIKFNSPFKGGYITKHHSMNSEIPWVQIEINRELYMSDNFLDTSSGKTKETRIKDLRTKFKTAIVHLFK</sequence>
<evidence type="ECO:0000313" key="1">
    <source>
        <dbReference type="EMBL" id="OEF96037.1"/>
    </source>
</evidence>
<keyword evidence="2" id="KW-1185">Reference proteome</keyword>